<dbReference type="EMBL" id="JAROKS010000007">
    <property type="protein sequence ID" value="KAK1802416.1"/>
    <property type="molecule type" value="Genomic_DNA"/>
</dbReference>
<sequence>MEMLKVTLKTTSDGALDRHLFKKCVQTNIVLLTQAFRRKFVIPDFQSFTSHIDELYENARKLSGGQVADYIPQLAKFSPDLWAVSLCTVDGQRYGPALVVANKKGLFLLQAVSLCALLSVRPSVLHTVGDTKVPFCLQSCVKPLKYAIAVHDHGTEYVHRFIGKEPSGLRFNKLFLNEDDKPHNPMVNAGAIVCTSLIKVSSSSFPHYCDGVKTPILWSWQFRKLKKNPQMSSSAAVFGSLHPRRQAQGRDQGAGPRGGAHLHPHPQPTQGASNAEKFDYVMNFMKKLAGNEYVGFSNATFQSERLSGDRNFAIGYYLKEKKCFPEGTDMTSILDFYFQLCSIEVTCESASVMAATLANGGFCPITGERVLNPEAVRNTLSLMHSCGMYDFSGQFAFHVGLPAKSGVAGGILLVVPNVMGIMCWSPPLDKLGNSVRGIQFCTDLVQLCNFHNYDNLRHFAKKLDPRREGGDERVKSVINLLFAAYTGDVSALRRFALSSMDMEQRDYDSRTALHVAAAEGHAEVVRFLLEACKVNPDPRD</sequence>
<evidence type="ECO:0000256" key="3">
    <source>
        <dbReference type="ARBA" id="ARBA00022737"/>
    </source>
</evidence>
<evidence type="ECO:0000256" key="1">
    <source>
        <dbReference type="ARBA" id="ARBA00011076"/>
    </source>
</evidence>
<keyword evidence="4" id="KW-0378">Hydrolase</keyword>
<dbReference type="GO" id="GO:0006537">
    <property type="term" value="P:glutamate biosynthetic process"/>
    <property type="evidence" value="ECO:0007669"/>
    <property type="project" value="TreeGrafter"/>
</dbReference>
<evidence type="ECO:0000313" key="11">
    <source>
        <dbReference type="Proteomes" id="UP001239994"/>
    </source>
</evidence>
<feature type="non-terminal residue" evidence="10">
    <location>
        <position position="1"/>
    </location>
</feature>
<dbReference type="GO" id="GO:0004359">
    <property type="term" value="F:glutaminase activity"/>
    <property type="evidence" value="ECO:0007669"/>
    <property type="project" value="UniProtKB-EC"/>
</dbReference>
<evidence type="ECO:0000256" key="7">
    <source>
        <dbReference type="PROSITE-ProRule" id="PRU00023"/>
    </source>
</evidence>
<dbReference type="SMART" id="SM00248">
    <property type="entry name" value="ANK"/>
    <property type="match status" value="1"/>
</dbReference>
<comment type="similarity">
    <text evidence="1">Belongs to the glutaminase family.</text>
</comment>
<feature type="repeat" description="ANK" evidence="7">
    <location>
        <begin position="508"/>
        <end position="530"/>
    </location>
</feature>
<dbReference type="SUPFAM" id="SSF48403">
    <property type="entry name" value="Ankyrin repeat"/>
    <property type="match status" value="1"/>
</dbReference>
<dbReference type="HAMAP" id="MF_00313">
    <property type="entry name" value="Glutaminase"/>
    <property type="match status" value="1"/>
</dbReference>
<comment type="caution">
    <text evidence="10">The sequence shown here is derived from an EMBL/GenBank/DDBJ whole genome shotgun (WGS) entry which is preliminary data.</text>
</comment>
<dbReference type="Gene3D" id="1.10.238.210">
    <property type="match status" value="1"/>
</dbReference>
<dbReference type="EC" id="3.5.1.2" evidence="2"/>
<proteinExistence type="inferred from homology"/>
<dbReference type="PROSITE" id="PS50088">
    <property type="entry name" value="ANK_REPEAT"/>
    <property type="match status" value="1"/>
</dbReference>
<dbReference type="Proteomes" id="UP001239994">
    <property type="component" value="Unassembled WGS sequence"/>
</dbReference>
<keyword evidence="3" id="KW-0677">Repeat</keyword>
<dbReference type="FunFam" id="3.40.710.10:FF:000002">
    <property type="entry name" value="glutaminase kidney isoform, mitochondrial"/>
    <property type="match status" value="1"/>
</dbReference>
<evidence type="ECO:0000313" key="10">
    <source>
        <dbReference type="EMBL" id="KAK1802416.1"/>
    </source>
</evidence>
<evidence type="ECO:0000256" key="4">
    <source>
        <dbReference type="ARBA" id="ARBA00022801"/>
    </source>
</evidence>
<evidence type="ECO:0000256" key="6">
    <source>
        <dbReference type="ARBA" id="ARBA00049534"/>
    </source>
</evidence>
<dbReference type="InterPro" id="IPR041541">
    <property type="entry name" value="Glutaminase_EF-hand"/>
</dbReference>
<name>A0AAD8ZNM6_9TELE</name>
<evidence type="ECO:0000256" key="8">
    <source>
        <dbReference type="SAM" id="MobiDB-lite"/>
    </source>
</evidence>
<dbReference type="InterPro" id="IPR002110">
    <property type="entry name" value="Ankyrin_rpt"/>
</dbReference>
<evidence type="ECO:0000256" key="5">
    <source>
        <dbReference type="ARBA" id="ARBA00023043"/>
    </source>
</evidence>
<dbReference type="AlphaFoldDB" id="A0AAD8ZNM6"/>
<dbReference type="Pfam" id="PF17959">
    <property type="entry name" value="EF-hand_14"/>
    <property type="match status" value="1"/>
</dbReference>
<accession>A0AAD8ZNM6</accession>
<dbReference type="SUPFAM" id="SSF56601">
    <property type="entry name" value="beta-lactamase/transpeptidase-like"/>
    <property type="match status" value="3"/>
</dbReference>
<dbReference type="Pfam" id="PF12796">
    <property type="entry name" value="Ank_2"/>
    <property type="match status" value="1"/>
</dbReference>
<evidence type="ECO:0000256" key="2">
    <source>
        <dbReference type="ARBA" id="ARBA00012918"/>
    </source>
</evidence>
<dbReference type="Pfam" id="PF04960">
    <property type="entry name" value="Glutaminase"/>
    <property type="match status" value="3"/>
</dbReference>
<dbReference type="InterPro" id="IPR015868">
    <property type="entry name" value="Glutaminase"/>
</dbReference>
<comment type="catalytic activity">
    <reaction evidence="6">
        <text>L-glutamine + H2O = L-glutamate + NH4(+)</text>
        <dbReference type="Rhea" id="RHEA:15889"/>
        <dbReference type="ChEBI" id="CHEBI:15377"/>
        <dbReference type="ChEBI" id="CHEBI:28938"/>
        <dbReference type="ChEBI" id="CHEBI:29985"/>
        <dbReference type="ChEBI" id="CHEBI:58359"/>
        <dbReference type="EC" id="3.5.1.2"/>
    </reaction>
</comment>
<dbReference type="InterPro" id="IPR012338">
    <property type="entry name" value="Beta-lactam/transpept-like"/>
</dbReference>
<keyword evidence="5 7" id="KW-0040">ANK repeat</keyword>
<feature type="domain" description="Glutaminase EF-hand" evidence="9">
    <location>
        <begin position="8"/>
        <end position="43"/>
    </location>
</feature>
<dbReference type="Gene3D" id="1.25.40.20">
    <property type="entry name" value="Ankyrin repeat-containing domain"/>
    <property type="match status" value="1"/>
</dbReference>
<gene>
    <name evidence="10" type="ORF">P4O66_022075</name>
</gene>
<dbReference type="GO" id="GO:0006543">
    <property type="term" value="P:L-glutamine catabolic process"/>
    <property type="evidence" value="ECO:0007669"/>
    <property type="project" value="TreeGrafter"/>
</dbReference>
<keyword evidence="11" id="KW-1185">Reference proteome</keyword>
<feature type="region of interest" description="Disordered" evidence="8">
    <location>
        <begin position="245"/>
        <end position="272"/>
    </location>
</feature>
<reference evidence="10" key="1">
    <citation type="submission" date="2023-03" db="EMBL/GenBank/DDBJ databases">
        <title>Electrophorus voltai genome.</title>
        <authorList>
            <person name="Bian C."/>
        </authorList>
    </citation>
    <scope>NUCLEOTIDE SEQUENCE</scope>
    <source>
        <strain evidence="10">CB-2022</strain>
        <tissue evidence="10">Muscle</tissue>
    </source>
</reference>
<evidence type="ECO:0000259" key="9">
    <source>
        <dbReference type="Pfam" id="PF17959"/>
    </source>
</evidence>
<dbReference type="Gene3D" id="3.40.710.10">
    <property type="entry name" value="DD-peptidase/beta-lactamase superfamily"/>
    <property type="match status" value="1"/>
</dbReference>
<organism evidence="10 11">
    <name type="scientific">Electrophorus voltai</name>
    <dbReference type="NCBI Taxonomy" id="2609070"/>
    <lineage>
        <taxon>Eukaryota</taxon>
        <taxon>Metazoa</taxon>
        <taxon>Chordata</taxon>
        <taxon>Craniata</taxon>
        <taxon>Vertebrata</taxon>
        <taxon>Euteleostomi</taxon>
        <taxon>Actinopterygii</taxon>
        <taxon>Neopterygii</taxon>
        <taxon>Teleostei</taxon>
        <taxon>Ostariophysi</taxon>
        <taxon>Gymnotiformes</taxon>
        <taxon>Gymnotoidei</taxon>
        <taxon>Gymnotidae</taxon>
        <taxon>Electrophorus</taxon>
    </lineage>
</organism>
<dbReference type="PANTHER" id="PTHR12544">
    <property type="entry name" value="GLUTAMINASE"/>
    <property type="match status" value="1"/>
</dbReference>
<dbReference type="PROSITE" id="PS50297">
    <property type="entry name" value="ANK_REP_REGION"/>
    <property type="match status" value="1"/>
</dbReference>
<dbReference type="PANTHER" id="PTHR12544:SF49">
    <property type="entry name" value="GLUTAMINASE KIDNEY ISOFORM, MITOCHONDRIAL"/>
    <property type="match status" value="1"/>
</dbReference>
<dbReference type="InterPro" id="IPR036770">
    <property type="entry name" value="Ankyrin_rpt-contain_sf"/>
</dbReference>
<protein>
    <recommendedName>
        <fullName evidence="2">glutaminase</fullName>
        <ecNumber evidence="2">3.5.1.2</ecNumber>
    </recommendedName>
</protein>